<feature type="region of interest" description="Disordered" evidence="10">
    <location>
        <begin position="94"/>
        <end position="114"/>
    </location>
</feature>
<feature type="transmembrane region" description="Helical" evidence="11">
    <location>
        <begin position="505"/>
        <end position="528"/>
    </location>
</feature>
<dbReference type="InterPro" id="IPR027417">
    <property type="entry name" value="P-loop_NTPase"/>
</dbReference>
<keyword evidence="3 11" id="KW-0812">Transmembrane</keyword>
<dbReference type="GO" id="GO:0140359">
    <property type="term" value="F:ABC-type transporter activity"/>
    <property type="evidence" value="ECO:0007669"/>
    <property type="project" value="InterPro"/>
</dbReference>
<evidence type="ECO:0000259" key="12">
    <source>
        <dbReference type="PROSITE" id="PS50893"/>
    </source>
</evidence>
<keyword evidence="4" id="KW-0677">Repeat</keyword>
<evidence type="ECO:0000256" key="3">
    <source>
        <dbReference type="ARBA" id="ARBA00022692"/>
    </source>
</evidence>
<evidence type="ECO:0000256" key="11">
    <source>
        <dbReference type="SAM" id="Phobius"/>
    </source>
</evidence>
<feature type="transmembrane region" description="Helical" evidence="11">
    <location>
        <begin position="259"/>
        <end position="281"/>
    </location>
</feature>
<feature type="transmembrane region" description="Helical" evidence="11">
    <location>
        <begin position="188"/>
        <end position="208"/>
    </location>
</feature>
<dbReference type="FunCoup" id="A0A066WPH1">
    <property type="interactions" value="30"/>
</dbReference>
<keyword evidence="5" id="KW-0547">Nucleotide-binding</keyword>
<dbReference type="CDD" id="cd18596">
    <property type="entry name" value="ABC_6TM_VMR1_D1_like"/>
    <property type="match status" value="1"/>
</dbReference>
<protein>
    <recommendedName>
        <fullName evidence="16">P-loop containing nucleoside triphosphate hydrolase protein</fullName>
    </recommendedName>
</protein>
<feature type="transmembrane region" description="Helical" evidence="11">
    <location>
        <begin position="601"/>
        <end position="623"/>
    </location>
</feature>
<dbReference type="GO" id="GO:0016887">
    <property type="term" value="F:ATP hydrolysis activity"/>
    <property type="evidence" value="ECO:0007669"/>
    <property type="project" value="InterPro"/>
</dbReference>
<evidence type="ECO:0008006" key="16">
    <source>
        <dbReference type="Google" id="ProtNLM"/>
    </source>
</evidence>
<comment type="caution">
    <text evidence="14">The sequence shown here is derived from an EMBL/GenBank/DDBJ whole genome shotgun (WGS) entry which is preliminary data.</text>
</comment>
<dbReference type="GO" id="GO:0000329">
    <property type="term" value="C:fungal-type vacuole membrane"/>
    <property type="evidence" value="ECO:0007669"/>
    <property type="project" value="TreeGrafter"/>
</dbReference>
<evidence type="ECO:0000256" key="4">
    <source>
        <dbReference type="ARBA" id="ARBA00022737"/>
    </source>
</evidence>
<feature type="domain" description="ABC transporter" evidence="12">
    <location>
        <begin position="1524"/>
        <end position="1790"/>
    </location>
</feature>
<feature type="transmembrane region" description="Helical" evidence="11">
    <location>
        <begin position="220"/>
        <end position="239"/>
    </location>
</feature>
<dbReference type="PANTHER" id="PTHR24223">
    <property type="entry name" value="ATP-BINDING CASSETTE SUB-FAMILY C"/>
    <property type="match status" value="1"/>
</dbReference>
<dbReference type="InterPro" id="IPR050173">
    <property type="entry name" value="ABC_transporter_C-like"/>
</dbReference>
<accession>A0A066WPH1</accession>
<dbReference type="InterPro" id="IPR036640">
    <property type="entry name" value="ABC1_TM_sf"/>
</dbReference>
<dbReference type="Pfam" id="PF00664">
    <property type="entry name" value="ABC_membrane"/>
    <property type="match status" value="2"/>
</dbReference>
<keyword evidence="7 11" id="KW-1133">Transmembrane helix</keyword>
<feature type="region of interest" description="Disordered" evidence="10">
    <location>
        <begin position="554"/>
        <end position="581"/>
    </location>
</feature>
<evidence type="ECO:0000259" key="13">
    <source>
        <dbReference type="PROSITE" id="PS50929"/>
    </source>
</evidence>
<feature type="transmembrane region" description="Helical" evidence="11">
    <location>
        <begin position="1023"/>
        <end position="1043"/>
    </location>
</feature>
<gene>
    <name evidence="14" type="ORF">K437DRAFT_292771</name>
</gene>
<evidence type="ECO:0000256" key="5">
    <source>
        <dbReference type="ARBA" id="ARBA00022741"/>
    </source>
</evidence>
<evidence type="ECO:0000256" key="10">
    <source>
        <dbReference type="SAM" id="MobiDB-lite"/>
    </source>
</evidence>
<evidence type="ECO:0000313" key="15">
    <source>
        <dbReference type="Proteomes" id="UP000027361"/>
    </source>
</evidence>
<feature type="transmembrane region" description="Helical" evidence="11">
    <location>
        <begin position="629"/>
        <end position="655"/>
    </location>
</feature>
<feature type="transmembrane region" description="Helical" evidence="11">
    <location>
        <begin position="1348"/>
        <end position="1368"/>
    </location>
</feature>
<evidence type="ECO:0000256" key="8">
    <source>
        <dbReference type="ARBA" id="ARBA00023136"/>
    </source>
</evidence>
<evidence type="ECO:0000256" key="6">
    <source>
        <dbReference type="ARBA" id="ARBA00022840"/>
    </source>
</evidence>
<dbReference type="InParanoid" id="A0A066WPH1"/>
<dbReference type="PROSITE" id="PS50929">
    <property type="entry name" value="ABC_TM1F"/>
    <property type="match status" value="2"/>
</dbReference>
<dbReference type="GeneID" id="25267113"/>
<evidence type="ECO:0000256" key="7">
    <source>
        <dbReference type="ARBA" id="ARBA00022989"/>
    </source>
</evidence>
<dbReference type="CDD" id="cd03244">
    <property type="entry name" value="ABCC_MRP_domain2"/>
    <property type="match status" value="1"/>
</dbReference>
<dbReference type="OMA" id="LAQDYWI"/>
<keyword evidence="9" id="KW-0325">Glycoprotein</keyword>
<dbReference type="SUPFAM" id="SSF52540">
    <property type="entry name" value="P-loop containing nucleoside triphosphate hydrolases"/>
    <property type="match status" value="2"/>
</dbReference>
<dbReference type="InterPro" id="IPR017871">
    <property type="entry name" value="ABC_transporter-like_CS"/>
</dbReference>
<feature type="transmembrane region" description="Helical" evidence="11">
    <location>
        <begin position="45"/>
        <end position="64"/>
    </location>
</feature>
<feature type="transmembrane region" description="Helical" evidence="11">
    <location>
        <begin position="454"/>
        <end position="475"/>
    </location>
</feature>
<feature type="region of interest" description="Disordered" evidence="10">
    <location>
        <begin position="1648"/>
        <end position="1670"/>
    </location>
</feature>
<dbReference type="PROSITE" id="PS00211">
    <property type="entry name" value="ABC_TRANSPORTER_1"/>
    <property type="match status" value="2"/>
</dbReference>
<organism evidence="14 15">
    <name type="scientific">Tilletiaria anomala (strain ATCC 24038 / CBS 436.72 / UBC 951)</name>
    <dbReference type="NCBI Taxonomy" id="1037660"/>
    <lineage>
        <taxon>Eukaryota</taxon>
        <taxon>Fungi</taxon>
        <taxon>Dikarya</taxon>
        <taxon>Basidiomycota</taxon>
        <taxon>Ustilaginomycotina</taxon>
        <taxon>Exobasidiomycetes</taxon>
        <taxon>Georgefischeriales</taxon>
        <taxon>Tilletiariaceae</taxon>
        <taxon>Tilletiaria</taxon>
    </lineage>
</organism>
<dbReference type="CDD" id="cd03250">
    <property type="entry name" value="ABCC_MRP_domain1"/>
    <property type="match status" value="1"/>
</dbReference>
<keyword evidence="2" id="KW-0813">Transport</keyword>
<keyword evidence="8 11" id="KW-0472">Membrane</keyword>
<feature type="transmembrane region" description="Helical" evidence="11">
    <location>
        <begin position="1127"/>
        <end position="1153"/>
    </location>
</feature>
<dbReference type="Proteomes" id="UP000027361">
    <property type="component" value="Unassembled WGS sequence"/>
</dbReference>
<feature type="domain" description="ABC transmembrane type-1" evidence="13">
    <location>
        <begin position="1252"/>
        <end position="1488"/>
    </location>
</feature>
<dbReference type="Gene3D" id="1.20.1560.10">
    <property type="entry name" value="ABC transporter type 1, transmembrane domain"/>
    <property type="match status" value="2"/>
</dbReference>
<keyword evidence="15" id="KW-1185">Reference proteome</keyword>
<dbReference type="InterPro" id="IPR011527">
    <property type="entry name" value="ABC1_TM_dom"/>
</dbReference>
<sequence length="1815" mass="196732">MSASAVPHNADGGGDSQPQLVLALGCHAVWDTLQLDWDACFRARVLNTFFPTLALALSVLALLTHSLRSNTRKRTSEVQVAKLDPAASSIYLPARTPAGRGSAPPPASSSSSATPAALQVFRTENSVILNEVHSTPLVQVSTADAARYRRLEALKRGIEVLGAGGLIASHAAAWAIARGQGDHSALPLAATAAAALAWPALWLYFALLSGWTMTMTRSLYAHKALLVGAYVLVTASNLRSAVLQQPGSSGDGGYVHANAAVPLAALQLALALLVAAPTLFFPLKRRTPHSLQAIHRTMRTEARLATMRTALPTPRRRAGVLATEDEEHMLDASDEDGAANDLVEQARLALLAGTGASSSTAAPPPPSPELYASLYSRCFFGFVTPELVRHFREQYRPEQVPDLLPDDKAAAVVSAFRARSGSSGGRGSDSGSSSGRKLTLSLFRHFWPQLTYQFVTSFAQAILSLSSPIGLQYILAFIAQRSRAAAAAGSAHEPQQQQQPPLHMAVLYASLMFAGQVLFAILASQALMTGRKICINLRAILITEIVTKALRRRNGSAKNSGSGGADEADAQDAKGTDTDSTATDGQIVNLISVDVFKVSEVCAYLHFVIPMAPVQVALSLYFLTRLLGWSAVIGFGALLASIPFQTWVSTFYIALQKELLGVSDARLDLTTEVLNCIKTVKFFAWESSFQSRIEKIRDNELWVLQKRFVATVLQIFCFRGLPVAIIVLTFSVHTAVFHRPLPAEVAFSSLAFFTALRSSIDTLPSMMANIFGSLVSLRRIDTFLREEETAKYEQLLCYDAPNGDGEDDSFGASRHAHGRTYVGFSDGASFTYVEDDDKIADGSAFVLRGLDIVFPPGQLSIIAGAVGSGKSTLLLSLLGETRRLNGRTYLPCPIARALVPIDEDGLSDTVAYCSQTPWLLGTSIKENILFGSPYDPKRYHAVIKACALEPDLNILEYNDETEVGEKGTSLSGGQKARVSLARALYSSARVLLIDDALSALDATTSEFIYRNYLKGPLVKDRTVIMVTHAVSLCMSGAAFVVALHEGNVAAQGTPAEVSAAGIFDGEGPLHLELEHEKEAEQVEQTIEVLDEGQLEAEAAVLKKKMDKKAAHAEEETYAKGAVSFNTYLLYFANFAANNVLLFLFWVSIAGLFIASKGADIWSTAWLRRWAASYDSAPAPSVAQTLGQFFTPPMSAVTQAGSFIPRYFITPAYETVKNVTPSVFASSSDQTVFFGAEVPTATITESTGSYLQIYAALSLLFISIDVFKDSFVLAGSVSASRRIFKRLMAAVLSAKPGFFDKTPVGRVMNRLSKDMEAIDQEAAGDCVFFLDVFLQSIAIIGIVVFALPIFGALSIVIVGVYFAIGALYITSSRDLKRIESVQRSPIFTLVGEIIGGSVAIRAFGDAGRFTRHCLRLIDRTNGPFYFLWCANRWLSLRVDTFAALISFVVALFLLLTPGVDAGLAGFTLSYSIMLVDSVLWVVRVYSMVEINMNSVERVQEYLSIEPERFAGQEPPAYWPSDKGSIVIENLSVRYSAEFPRALDSLSLEIKAGRKVGIVGRTGSGKSTLTLALFRFLEAETGRITIDGIDISRVPLKTLRSRLTVIPQHPDIFSGTVRSNLDPFGYYEDADLWNALERCKLATRADVIAASRGPSRQPSRPGSVHEDDDDGSQQGRVIITSLDMRVEQGGKNFSQGQRQLLALARGLLKLRDSRILILDESTASLDAASDAQIQETIRNEMSNATILTVAHRLRTICDFDLVLVLDKGRIHEYDSPYNLLKDTKSSFHDLAQRSGEFNHLVGMAERKHAQDAAASSA</sequence>
<dbReference type="EMBL" id="JMSN01000006">
    <property type="protein sequence ID" value="KDN52874.1"/>
    <property type="molecule type" value="Genomic_DNA"/>
</dbReference>
<dbReference type="CDD" id="cd18604">
    <property type="entry name" value="ABC_6TM_VMR1_D2_like"/>
    <property type="match status" value="1"/>
</dbReference>
<dbReference type="GO" id="GO:0005524">
    <property type="term" value="F:ATP binding"/>
    <property type="evidence" value="ECO:0007669"/>
    <property type="project" value="UniProtKB-KW"/>
</dbReference>
<dbReference type="HOGENOM" id="CLU_000604_27_6_1"/>
<comment type="subcellular location">
    <subcellularLocation>
        <location evidence="1">Membrane</location>
        <topology evidence="1">Multi-pass membrane protein</topology>
    </subcellularLocation>
</comment>
<dbReference type="InterPro" id="IPR003439">
    <property type="entry name" value="ABC_transporter-like_ATP-bd"/>
</dbReference>
<feature type="transmembrane region" description="Helical" evidence="11">
    <location>
        <begin position="1433"/>
        <end position="1454"/>
    </location>
</feature>
<evidence type="ECO:0000256" key="9">
    <source>
        <dbReference type="ARBA" id="ARBA00023180"/>
    </source>
</evidence>
<feature type="transmembrane region" description="Helical" evidence="11">
    <location>
        <begin position="708"/>
        <end position="730"/>
    </location>
</feature>
<proteinExistence type="predicted"/>
<dbReference type="PROSITE" id="PS50893">
    <property type="entry name" value="ABC_TRANSPORTER_2"/>
    <property type="match status" value="2"/>
</dbReference>
<feature type="domain" description="ABC transporter" evidence="12">
    <location>
        <begin position="831"/>
        <end position="1070"/>
    </location>
</feature>
<dbReference type="OrthoDB" id="6500128at2759"/>
<dbReference type="FunFam" id="3.40.50.300:FF:000825">
    <property type="entry name" value="ABC bile acid transporter"/>
    <property type="match status" value="1"/>
</dbReference>
<keyword evidence="6" id="KW-0067">ATP-binding</keyword>
<dbReference type="InterPro" id="IPR003593">
    <property type="entry name" value="AAA+_ATPase"/>
</dbReference>
<dbReference type="Gene3D" id="3.40.50.300">
    <property type="entry name" value="P-loop containing nucleotide triphosphate hydrolases"/>
    <property type="match status" value="2"/>
</dbReference>
<name>A0A066WPH1_TILAU</name>
<evidence type="ECO:0000256" key="2">
    <source>
        <dbReference type="ARBA" id="ARBA00022448"/>
    </source>
</evidence>
<dbReference type="SMART" id="SM00382">
    <property type="entry name" value="AAA"/>
    <property type="match status" value="2"/>
</dbReference>
<dbReference type="SUPFAM" id="SSF90123">
    <property type="entry name" value="ABC transporter transmembrane region"/>
    <property type="match status" value="2"/>
</dbReference>
<feature type="domain" description="ABC transmembrane type-1" evidence="13">
    <location>
        <begin position="454"/>
        <end position="770"/>
    </location>
</feature>
<reference evidence="14 15" key="1">
    <citation type="submission" date="2014-05" db="EMBL/GenBank/DDBJ databases">
        <title>Draft genome sequence of a rare smut relative, Tilletiaria anomala UBC 951.</title>
        <authorList>
            <consortium name="DOE Joint Genome Institute"/>
            <person name="Toome M."/>
            <person name="Kuo A."/>
            <person name="Henrissat B."/>
            <person name="Lipzen A."/>
            <person name="Tritt A."/>
            <person name="Yoshinaga Y."/>
            <person name="Zane M."/>
            <person name="Barry K."/>
            <person name="Grigoriev I.V."/>
            <person name="Spatafora J.W."/>
            <person name="Aimea M.C."/>
        </authorList>
    </citation>
    <scope>NUCLEOTIDE SEQUENCE [LARGE SCALE GENOMIC DNA]</scope>
    <source>
        <strain evidence="14 15">UBC 951</strain>
    </source>
</reference>
<dbReference type="RefSeq" id="XP_013245713.1">
    <property type="nucleotide sequence ID" value="XM_013390259.1"/>
</dbReference>
<evidence type="ECO:0000313" key="14">
    <source>
        <dbReference type="EMBL" id="KDN52874.1"/>
    </source>
</evidence>
<dbReference type="Pfam" id="PF00005">
    <property type="entry name" value="ABC_tran"/>
    <property type="match status" value="2"/>
</dbReference>
<dbReference type="PANTHER" id="PTHR24223:SF353">
    <property type="entry name" value="ABC TRANSPORTER ATP-BINDING PROTEIN_PERMEASE VMR1-RELATED"/>
    <property type="match status" value="1"/>
</dbReference>
<feature type="transmembrane region" description="Helical" evidence="11">
    <location>
        <begin position="157"/>
        <end position="176"/>
    </location>
</feature>
<evidence type="ECO:0000256" key="1">
    <source>
        <dbReference type="ARBA" id="ARBA00004141"/>
    </source>
</evidence>
<dbReference type="STRING" id="1037660.A0A066WPH1"/>